<dbReference type="PANTHER" id="PTHR47245:SF2">
    <property type="entry name" value="PEPTIDYL-PROLYL CIS-TRANS ISOMERASE HP_0175-RELATED"/>
    <property type="match status" value="1"/>
</dbReference>
<feature type="chain" id="PRO_5038421295" evidence="3">
    <location>
        <begin position="20"/>
        <end position="251"/>
    </location>
</feature>
<feature type="compositionally biased region" description="Acidic residues" evidence="2">
    <location>
        <begin position="24"/>
        <end position="41"/>
    </location>
</feature>
<dbReference type="RefSeq" id="WP_121205479.1">
    <property type="nucleotide sequence ID" value="NZ_RBZP01000016.1"/>
</dbReference>
<evidence type="ECO:0000256" key="1">
    <source>
        <dbReference type="SAM" id="Coils"/>
    </source>
</evidence>
<dbReference type="PROSITE" id="PS51257">
    <property type="entry name" value="PROKAR_LIPOPROTEIN"/>
    <property type="match status" value="1"/>
</dbReference>
<dbReference type="Gene3D" id="1.10.4030.10">
    <property type="entry name" value="Porin chaperone SurA, peptide-binding domain"/>
    <property type="match status" value="1"/>
</dbReference>
<evidence type="ECO:0000313" key="5">
    <source>
        <dbReference type="Proteomes" id="UP000269301"/>
    </source>
</evidence>
<dbReference type="Pfam" id="PF13624">
    <property type="entry name" value="SurA_N_3"/>
    <property type="match status" value="1"/>
</dbReference>
<dbReference type="SUPFAM" id="SSF109998">
    <property type="entry name" value="Triger factor/SurA peptide-binding domain-like"/>
    <property type="match status" value="1"/>
</dbReference>
<name>A0A494ZW31_9BACI</name>
<proteinExistence type="predicted"/>
<dbReference type="Proteomes" id="UP000269301">
    <property type="component" value="Unassembled WGS sequence"/>
</dbReference>
<evidence type="ECO:0000256" key="2">
    <source>
        <dbReference type="SAM" id="MobiDB-lite"/>
    </source>
</evidence>
<accession>A0A494ZW31</accession>
<dbReference type="AlphaFoldDB" id="A0A494ZW31"/>
<feature type="signal peptide" evidence="3">
    <location>
        <begin position="1"/>
        <end position="19"/>
    </location>
</feature>
<gene>
    <name evidence="4" type="ORF">D8M06_15350</name>
</gene>
<dbReference type="InterPro" id="IPR050245">
    <property type="entry name" value="PrsA_foldase"/>
</dbReference>
<feature type="coiled-coil region" evidence="1">
    <location>
        <begin position="184"/>
        <end position="211"/>
    </location>
</feature>
<evidence type="ECO:0000256" key="3">
    <source>
        <dbReference type="SAM" id="SignalP"/>
    </source>
</evidence>
<keyword evidence="4" id="KW-0413">Isomerase</keyword>
<comment type="caution">
    <text evidence="4">The sequence shown here is derived from an EMBL/GenBank/DDBJ whole genome shotgun (WGS) entry which is preliminary data.</text>
</comment>
<dbReference type="EMBL" id="RBZP01000016">
    <property type="protein sequence ID" value="RKQ30792.1"/>
    <property type="molecule type" value="Genomic_DNA"/>
</dbReference>
<keyword evidence="5" id="KW-1185">Reference proteome</keyword>
<dbReference type="InterPro" id="IPR027304">
    <property type="entry name" value="Trigger_fact/SurA_dom_sf"/>
</dbReference>
<protein>
    <submittedName>
        <fullName evidence="4">Peptidylprolyl isomerase</fullName>
    </submittedName>
</protein>
<dbReference type="OrthoDB" id="4775280at2"/>
<dbReference type="GO" id="GO:0016853">
    <property type="term" value="F:isomerase activity"/>
    <property type="evidence" value="ECO:0007669"/>
    <property type="project" value="UniProtKB-KW"/>
</dbReference>
<keyword evidence="1" id="KW-0175">Coiled coil</keyword>
<dbReference type="PANTHER" id="PTHR47245">
    <property type="entry name" value="PEPTIDYLPROLYL ISOMERASE"/>
    <property type="match status" value="1"/>
</dbReference>
<reference evidence="4 5" key="1">
    <citation type="journal article" date="2016" name="Int. J. Syst. Evol. Microbiol.">
        <title>Oceanobacillus halophilus sp. nov., a novel moderately halophilic bacterium from a hypersaline lake.</title>
        <authorList>
            <person name="Amoozegar M.A."/>
            <person name="Bagheri M."/>
            <person name="Makhdoumi A."/>
            <person name="Nikou M.M."/>
            <person name="Fazeli S.A.S."/>
            <person name="Schumann P."/>
            <person name="Sproer C."/>
            <person name="Sanchez-Porro C."/>
            <person name="Ventosa A."/>
        </authorList>
    </citation>
    <scope>NUCLEOTIDE SEQUENCE [LARGE SCALE GENOMIC DNA]</scope>
    <source>
        <strain evidence="4 5">DSM 23996</strain>
    </source>
</reference>
<feature type="region of interest" description="Disordered" evidence="2">
    <location>
        <begin position="24"/>
        <end position="53"/>
    </location>
</feature>
<organism evidence="4 5">
    <name type="scientific">Oceanobacillus halophilus</name>
    <dbReference type="NCBI Taxonomy" id="930130"/>
    <lineage>
        <taxon>Bacteria</taxon>
        <taxon>Bacillati</taxon>
        <taxon>Bacillota</taxon>
        <taxon>Bacilli</taxon>
        <taxon>Bacillales</taxon>
        <taxon>Bacillaceae</taxon>
        <taxon>Oceanobacillus</taxon>
    </lineage>
</organism>
<keyword evidence="3" id="KW-0732">Signal</keyword>
<evidence type="ECO:0000313" key="4">
    <source>
        <dbReference type="EMBL" id="RKQ30792.1"/>
    </source>
</evidence>
<sequence length="251" mass="28281">MNKKWLLTLTFVLAAIVLAACGNDEESAEDNTEEVQEDAAENAEQPEMPEPDLEDIPEVVAEVNGQEISKEDFVSTYQGQFQQAAMQAQFSGQELDQELLKEQMVESLIGQELLIQEADNRAFDVSDEEVNETLDQLAQQSGLESQDDLLSALQEQGMEEQEIMSLIKVQVKVDKLIAEESGDIEPTEEELQEAYDQIIAYQEQMESEEELPSFDEMKPDLEAQVKSQKESEVTQTLVDKLRDEAEVTINL</sequence>